<protein>
    <submittedName>
        <fullName evidence="1">Uncharacterized protein</fullName>
    </submittedName>
</protein>
<organism evidence="1 2">
    <name type="scientific">Crucibulum laeve</name>
    <dbReference type="NCBI Taxonomy" id="68775"/>
    <lineage>
        <taxon>Eukaryota</taxon>
        <taxon>Fungi</taxon>
        <taxon>Dikarya</taxon>
        <taxon>Basidiomycota</taxon>
        <taxon>Agaricomycotina</taxon>
        <taxon>Agaricomycetes</taxon>
        <taxon>Agaricomycetidae</taxon>
        <taxon>Agaricales</taxon>
        <taxon>Agaricineae</taxon>
        <taxon>Nidulariaceae</taxon>
        <taxon>Crucibulum</taxon>
    </lineage>
</organism>
<gene>
    <name evidence="1" type="ORF">BDQ12DRAFT_682378</name>
</gene>
<evidence type="ECO:0000313" key="1">
    <source>
        <dbReference type="EMBL" id="TFK39211.1"/>
    </source>
</evidence>
<name>A0A5C3MDJ0_9AGAR</name>
<reference evidence="1 2" key="1">
    <citation type="journal article" date="2019" name="Nat. Ecol. Evol.">
        <title>Megaphylogeny resolves global patterns of mushroom evolution.</title>
        <authorList>
            <person name="Varga T."/>
            <person name="Krizsan K."/>
            <person name="Foldi C."/>
            <person name="Dima B."/>
            <person name="Sanchez-Garcia M."/>
            <person name="Sanchez-Ramirez S."/>
            <person name="Szollosi G.J."/>
            <person name="Szarkandi J.G."/>
            <person name="Papp V."/>
            <person name="Albert L."/>
            <person name="Andreopoulos W."/>
            <person name="Angelini C."/>
            <person name="Antonin V."/>
            <person name="Barry K.W."/>
            <person name="Bougher N.L."/>
            <person name="Buchanan P."/>
            <person name="Buyck B."/>
            <person name="Bense V."/>
            <person name="Catcheside P."/>
            <person name="Chovatia M."/>
            <person name="Cooper J."/>
            <person name="Damon W."/>
            <person name="Desjardin D."/>
            <person name="Finy P."/>
            <person name="Geml J."/>
            <person name="Haridas S."/>
            <person name="Hughes K."/>
            <person name="Justo A."/>
            <person name="Karasinski D."/>
            <person name="Kautmanova I."/>
            <person name="Kiss B."/>
            <person name="Kocsube S."/>
            <person name="Kotiranta H."/>
            <person name="LaButti K.M."/>
            <person name="Lechner B.E."/>
            <person name="Liimatainen K."/>
            <person name="Lipzen A."/>
            <person name="Lukacs Z."/>
            <person name="Mihaltcheva S."/>
            <person name="Morgado L.N."/>
            <person name="Niskanen T."/>
            <person name="Noordeloos M.E."/>
            <person name="Ohm R.A."/>
            <person name="Ortiz-Santana B."/>
            <person name="Ovrebo C."/>
            <person name="Racz N."/>
            <person name="Riley R."/>
            <person name="Savchenko A."/>
            <person name="Shiryaev A."/>
            <person name="Soop K."/>
            <person name="Spirin V."/>
            <person name="Szebenyi C."/>
            <person name="Tomsovsky M."/>
            <person name="Tulloss R.E."/>
            <person name="Uehling J."/>
            <person name="Grigoriev I.V."/>
            <person name="Vagvolgyi C."/>
            <person name="Papp T."/>
            <person name="Martin F.M."/>
            <person name="Miettinen O."/>
            <person name="Hibbett D.S."/>
            <person name="Nagy L.G."/>
        </authorList>
    </citation>
    <scope>NUCLEOTIDE SEQUENCE [LARGE SCALE GENOMIC DNA]</scope>
    <source>
        <strain evidence="1 2">CBS 166.37</strain>
    </source>
</reference>
<evidence type="ECO:0000313" key="2">
    <source>
        <dbReference type="Proteomes" id="UP000308652"/>
    </source>
</evidence>
<dbReference type="Proteomes" id="UP000308652">
    <property type="component" value="Unassembled WGS sequence"/>
</dbReference>
<dbReference type="AlphaFoldDB" id="A0A5C3MDJ0"/>
<keyword evidence="2" id="KW-1185">Reference proteome</keyword>
<sequence length="70" mass="7913">MGWTSESMRLEQMFRSVWHCNGGMLLLSFLREIARFLGSRTAGPEATRIYPSCLSLSSLLLPLTTFPAYL</sequence>
<proteinExistence type="predicted"/>
<dbReference type="EMBL" id="ML213600">
    <property type="protein sequence ID" value="TFK39211.1"/>
    <property type="molecule type" value="Genomic_DNA"/>
</dbReference>
<accession>A0A5C3MDJ0</accession>